<feature type="binding site" evidence="7">
    <location>
        <position position="369"/>
    </location>
    <ligand>
        <name>3-phosphoshikimate</name>
        <dbReference type="ChEBI" id="CHEBI:145989"/>
    </ligand>
</feature>
<feature type="binding site" evidence="7">
    <location>
        <position position="200"/>
    </location>
    <ligand>
        <name>phosphoenolpyruvate</name>
        <dbReference type="ChEBI" id="CHEBI:58702"/>
    </ligand>
</feature>
<evidence type="ECO:0000256" key="2">
    <source>
        <dbReference type="ARBA" id="ARBA00009948"/>
    </source>
</evidence>
<dbReference type="InterPro" id="IPR013792">
    <property type="entry name" value="RNA3'P_cycl/enolpyr_Trfase_a/b"/>
</dbReference>
<keyword evidence="3 7" id="KW-0028">Amino-acid biosynthesis</keyword>
<comment type="subunit">
    <text evidence="7">Monomer.</text>
</comment>
<comment type="function">
    <text evidence="7">Catalyzes the transfer of the enolpyruvyl moiety of phosphoenolpyruvate (PEP) to the 5-hydroxyl of shikimate-3-phosphate (S3P) to produce enolpyruvyl shikimate-3-phosphate and inorganic phosphate.</text>
</comment>
<dbReference type="Pfam" id="PF00275">
    <property type="entry name" value="EPSP_synthase"/>
    <property type="match status" value="1"/>
</dbReference>
<feature type="binding site" evidence="7">
    <location>
        <position position="414"/>
    </location>
    <ligand>
        <name>phosphoenolpyruvate</name>
        <dbReference type="ChEBI" id="CHEBI:58702"/>
    </ligand>
</feature>
<reference evidence="11" key="1">
    <citation type="journal article" date="2019" name="Int. J. Syst. Evol. Microbiol.">
        <title>The Global Catalogue of Microorganisms (GCM) 10K type strain sequencing project: providing services to taxonomists for standard genome sequencing and annotation.</title>
        <authorList>
            <consortium name="The Broad Institute Genomics Platform"/>
            <consortium name="The Broad Institute Genome Sequencing Center for Infectious Disease"/>
            <person name="Wu L."/>
            <person name="Ma J."/>
        </authorList>
    </citation>
    <scope>NUCLEOTIDE SEQUENCE [LARGE SCALE GENOMIC DNA]</scope>
    <source>
        <strain evidence="11">NBRC 108565</strain>
    </source>
</reference>
<keyword evidence="4 7" id="KW-0808">Transferase</keyword>
<feature type="domain" description="Enolpyruvate transferase" evidence="9">
    <location>
        <begin position="39"/>
        <end position="445"/>
    </location>
</feature>
<comment type="caution">
    <text evidence="7">Lacks conserved residue(s) required for the propagation of feature annotation.</text>
</comment>
<dbReference type="SUPFAM" id="SSF55205">
    <property type="entry name" value="EPT/RTPC-like"/>
    <property type="match status" value="1"/>
</dbReference>
<comment type="catalytic activity">
    <reaction evidence="6">
        <text>3-phosphoshikimate + phosphoenolpyruvate = 5-O-(1-carboxyvinyl)-3-phosphoshikimate + phosphate</text>
        <dbReference type="Rhea" id="RHEA:21256"/>
        <dbReference type="ChEBI" id="CHEBI:43474"/>
        <dbReference type="ChEBI" id="CHEBI:57701"/>
        <dbReference type="ChEBI" id="CHEBI:58702"/>
        <dbReference type="ChEBI" id="CHEBI:145989"/>
        <dbReference type="EC" id="2.5.1.19"/>
    </reaction>
    <physiologicalReaction direction="left-to-right" evidence="6">
        <dbReference type="Rhea" id="RHEA:21257"/>
    </physiologicalReaction>
</comment>
<keyword evidence="7" id="KW-0963">Cytoplasm</keyword>
<feature type="binding site" evidence="7">
    <location>
        <position position="373"/>
    </location>
    <ligand>
        <name>phosphoenolpyruvate</name>
        <dbReference type="ChEBI" id="CHEBI:58702"/>
    </ligand>
</feature>
<accession>A0ABM8G4D0</accession>
<dbReference type="EC" id="2.5.1.19" evidence="7"/>
<feature type="binding site" evidence="7">
    <location>
        <position position="198"/>
    </location>
    <ligand>
        <name>3-phosphoshikimate</name>
        <dbReference type="ChEBI" id="CHEBI:145989"/>
    </ligand>
</feature>
<feature type="binding site" evidence="7">
    <location>
        <position position="49"/>
    </location>
    <ligand>
        <name>phosphoenolpyruvate</name>
        <dbReference type="ChEBI" id="CHEBI:58702"/>
    </ligand>
</feature>
<dbReference type="InterPro" id="IPR036968">
    <property type="entry name" value="Enolpyruvate_Tfrase_sf"/>
</dbReference>
<sequence>MTDMPSTATEPAHDDPRPPVWEAPSVSRAGGAGSVRGGLDAIVEVPGSKSLTNRLLVLAALADGPGVLRGALRSRDADLMIAGLRSMGTTVTEGDVPSTLHVTPAPVSGGATVDCGLAGTVMRFLPPVAALASGPVRFDGDAGARVRPMGPVLDGLRSLGVRVDDGAPLGGEPGHLPFTVVGHGSVRGGAVDVDASASSQFVSGLLLAAARFDQGLVLRHTGRTLPSLPHIEMTVAVLRDAGVAVDDSRDAIWQVAPGPIAARDLQVEPDLSNAAPFLAAALIVGGRVSVTGWPTSTTQPGALLPDLLTRMGGAAELRDGVLTVTGSGEIHGIDVDLRAAGELAPNIAALAALAGSPSRLRGIAHLRGHETDRLAALATEITRLGGRCEQTSDGLVITPRPLHGAVFRTYHDHRMATSGAMLGLRVPGVQVEDVATTAKTLPGFTGLWDRMLGLPGTTAGTTAGTTTGTAAGTAADRDSCGAAATVGAP</sequence>
<feature type="active site" description="Proton acceptor" evidence="7">
    <location>
        <position position="342"/>
    </location>
</feature>
<organism evidence="10 11">
    <name type="scientific">Paraoerskovia sediminicola</name>
    <dbReference type="NCBI Taxonomy" id="1138587"/>
    <lineage>
        <taxon>Bacteria</taxon>
        <taxon>Bacillati</taxon>
        <taxon>Actinomycetota</taxon>
        <taxon>Actinomycetes</taxon>
        <taxon>Micrococcales</taxon>
        <taxon>Cellulomonadaceae</taxon>
        <taxon>Paraoerskovia</taxon>
    </lineage>
</organism>
<feature type="binding site" evidence="7">
    <location>
        <position position="200"/>
    </location>
    <ligand>
        <name>3-phosphoshikimate</name>
        <dbReference type="ChEBI" id="CHEBI:145989"/>
    </ligand>
</feature>
<name>A0ABM8G4D0_9CELL</name>
<dbReference type="InterPro" id="IPR023193">
    <property type="entry name" value="EPSP_synthase_CS"/>
</dbReference>
<dbReference type="NCBIfam" id="TIGR01356">
    <property type="entry name" value="aroA"/>
    <property type="match status" value="1"/>
</dbReference>
<feature type="binding site" evidence="7">
    <location>
        <position position="119"/>
    </location>
    <ligand>
        <name>phosphoenolpyruvate</name>
        <dbReference type="ChEBI" id="CHEBI:58702"/>
    </ligand>
</feature>
<dbReference type="InterPro" id="IPR001986">
    <property type="entry name" value="Enolpyruvate_Tfrase_dom"/>
</dbReference>
<gene>
    <name evidence="7 10" type="primary">aroA</name>
    <name evidence="10" type="ORF">GCM10025865_22220</name>
</gene>
<feature type="region of interest" description="Disordered" evidence="8">
    <location>
        <begin position="458"/>
        <end position="489"/>
    </location>
</feature>
<evidence type="ECO:0000313" key="10">
    <source>
        <dbReference type="EMBL" id="BDZ42923.1"/>
    </source>
</evidence>
<evidence type="ECO:0000256" key="6">
    <source>
        <dbReference type="ARBA" id="ARBA00044633"/>
    </source>
</evidence>
<dbReference type="CDD" id="cd01556">
    <property type="entry name" value="EPSP_synthase"/>
    <property type="match status" value="1"/>
</dbReference>
<keyword evidence="5 7" id="KW-0057">Aromatic amino acid biosynthesis</keyword>
<comment type="similarity">
    <text evidence="2 7">Belongs to the EPSP synthase family.</text>
</comment>
<evidence type="ECO:0000256" key="1">
    <source>
        <dbReference type="ARBA" id="ARBA00004811"/>
    </source>
</evidence>
<dbReference type="PROSITE" id="PS00885">
    <property type="entry name" value="EPSP_SYNTHASE_2"/>
    <property type="match status" value="1"/>
</dbReference>
<dbReference type="Proteomes" id="UP001321475">
    <property type="component" value="Chromosome"/>
</dbReference>
<dbReference type="PANTHER" id="PTHR21090">
    <property type="entry name" value="AROM/DEHYDROQUINATE SYNTHASE"/>
    <property type="match status" value="1"/>
</dbReference>
<proteinExistence type="inferred from homology"/>
<feature type="binding site" evidence="7">
    <location>
        <position position="147"/>
    </location>
    <ligand>
        <name>phosphoenolpyruvate</name>
        <dbReference type="ChEBI" id="CHEBI:58702"/>
    </ligand>
</feature>
<comment type="subcellular location">
    <subcellularLocation>
        <location evidence="7">Cytoplasm</location>
    </subcellularLocation>
</comment>
<dbReference type="PROSITE" id="PS00104">
    <property type="entry name" value="EPSP_SYNTHASE_1"/>
    <property type="match status" value="1"/>
</dbReference>
<evidence type="ECO:0000256" key="3">
    <source>
        <dbReference type="ARBA" id="ARBA00022605"/>
    </source>
</evidence>
<keyword evidence="11" id="KW-1185">Reference proteome</keyword>
<dbReference type="Gene3D" id="3.65.10.10">
    <property type="entry name" value="Enolpyruvate transferase domain"/>
    <property type="match status" value="2"/>
</dbReference>
<feature type="binding site" evidence="7">
    <location>
        <position position="439"/>
    </location>
    <ligand>
        <name>phosphoenolpyruvate</name>
        <dbReference type="ChEBI" id="CHEBI:58702"/>
    </ligand>
</feature>
<evidence type="ECO:0000256" key="8">
    <source>
        <dbReference type="SAM" id="MobiDB-lite"/>
    </source>
</evidence>
<evidence type="ECO:0000259" key="9">
    <source>
        <dbReference type="Pfam" id="PF00275"/>
    </source>
</evidence>
<evidence type="ECO:0000256" key="4">
    <source>
        <dbReference type="ARBA" id="ARBA00022679"/>
    </source>
</evidence>
<dbReference type="InterPro" id="IPR006264">
    <property type="entry name" value="EPSP_synthase"/>
</dbReference>
<evidence type="ECO:0000256" key="5">
    <source>
        <dbReference type="ARBA" id="ARBA00023141"/>
    </source>
</evidence>
<feature type="binding site" evidence="7">
    <location>
        <position position="227"/>
    </location>
    <ligand>
        <name>3-phosphoshikimate</name>
        <dbReference type="ChEBI" id="CHEBI:145989"/>
    </ligand>
</feature>
<comment type="pathway">
    <text evidence="1 7">Metabolic intermediate biosynthesis; chorismate biosynthesis; chorismate from D-erythrose 4-phosphate and phosphoenolpyruvate: step 6/7.</text>
</comment>
<feature type="binding site" evidence="7">
    <location>
        <position position="54"/>
    </location>
    <ligand>
        <name>3-phosphoshikimate</name>
        <dbReference type="ChEBI" id="CHEBI:145989"/>
    </ligand>
</feature>
<feature type="binding site" evidence="7">
    <location>
        <position position="199"/>
    </location>
    <ligand>
        <name>3-phosphoshikimate</name>
        <dbReference type="ChEBI" id="CHEBI:145989"/>
    </ligand>
</feature>
<dbReference type="EMBL" id="AP027729">
    <property type="protein sequence ID" value="BDZ42923.1"/>
    <property type="molecule type" value="Genomic_DNA"/>
</dbReference>
<evidence type="ECO:0000256" key="7">
    <source>
        <dbReference type="HAMAP-Rule" id="MF_00210"/>
    </source>
</evidence>
<evidence type="ECO:0000313" key="11">
    <source>
        <dbReference type="Proteomes" id="UP001321475"/>
    </source>
</evidence>
<dbReference type="PIRSF" id="PIRSF000505">
    <property type="entry name" value="EPSPS"/>
    <property type="match status" value="1"/>
</dbReference>
<protein>
    <recommendedName>
        <fullName evidence="7">3-phosphoshikimate 1-carboxyvinyltransferase</fullName>
        <ecNumber evidence="7">2.5.1.19</ecNumber>
    </recommendedName>
    <alternativeName>
        <fullName evidence="7">5-enolpyruvylshikimate-3-phosphate synthase</fullName>
        <shortName evidence="7">EPSP synthase</shortName>
        <shortName evidence="7">EPSPS</shortName>
    </alternativeName>
</protein>
<feature type="binding site" evidence="7">
    <location>
        <position position="342"/>
    </location>
    <ligand>
        <name>3-phosphoshikimate</name>
        <dbReference type="ChEBI" id="CHEBI:145989"/>
    </ligand>
</feature>
<feature type="compositionally biased region" description="Low complexity" evidence="8">
    <location>
        <begin position="458"/>
        <end position="474"/>
    </location>
</feature>
<feature type="binding site" evidence="7">
    <location>
        <position position="50"/>
    </location>
    <ligand>
        <name>3-phosphoshikimate</name>
        <dbReference type="ChEBI" id="CHEBI:145989"/>
    </ligand>
</feature>
<dbReference type="HAMAP" id="MF_00210">
    <property type="entry name" value="EPSP_synth"/>
    <property type="match status" value="1"/>
</dbReference>
<feature type="binding site" evidence="7">
    <location>
        <position position="49"/>
    </location>
    <ligand>
        <name>3-phosphoshikimate</name>
        <dbReference type="ChEBI" id="CHEBI:145989"/>
    </ligand>
</feature>
<dbReference type="PANTHER" id="PTHR21090:SF5">
    <property type="entry name" value="PENTAFUNCTIONAL AROM POLYPEPTIDE"/>
    <property type="match status" value="1"/>
</dbReference>